<sequence>MNRKRLFLALALGVVLVLLCASFALAADRPIKVSMEFSKYKLSGPETITVSITVTNIGDGDLPAPVTLYFPDGSKIDDFGSPTLSVGKSKRWTGDWDVTQEELDAGKVTFSVRYSAYDGPAGDDGEPTLKAHKLNFSKDVTNLGTDPQITVKRTITPTTAQKGQEVSVTYEVTNSGDVEVTSVNIKENAGVSAKSGTIASIAVGATENYTFTTTMGTKDITSAATISFKAGGKSYTKKVESTTIKYGEVKLSATLKADKKGGAPGDTVKLTLTLKNSGTLDFTNVTVTDPILGTVFENQEVKAGKDLTLEKEVTVTETQELQFTVKADESTGKGVETATGRIKITAMDPSQLIALRVEAEADRDVIYKRPGTVRFSVTVHNDSAVEVKNISVKSGDVTLYSFASIPAGQSASFIRDVDANLTNEMSSGTFRFVASCKDQLDQVLTFNSNDIVINYVEQTPAPTEPPQVTPPKPAEEPMPEDQPEPEWLGQAETLADGAKWIFAAVAGILLILLLIGAVRRGKSRSESKKAMDHLDGANYRDYSTAPKRGKRSEISNGGTEEEKPAAEEEKPEAKEEVENTVQSSELMAETLRKLYSDKTEDTAEVVTETVEEAAEEAKEAVAETAAETAEEAVEEVKKAAEEAAGTRRRRGRKQE</sequence>
<organism evidence="1 2">
    <name type="scientific">Aristaeella hokkaidonensis</name>
    <dbReference type="NCBI Taxonomy" id="3046382"/>
    <lineage>
        <taxon>Bacteria</taxon>
        <taxon>Bacillati</taxon>
        <taxon>Bacillota</taxon>
        <taxon>Clostridia</taxon>
        <taxon>Eubacteriales</taxon>
        <taxon>Aristaeellaceae</taxon>
        <taxon>Aristaeella</taxon>
    </lineage>
</organism>
<proteinExistence type="predicted"/>
<keyword evidence="2" id="KW-1185">Reference proteome</keyword>
<reference evidence="1" key="1">
    <citation type="submission" date="2021-01" db="EMBL/GenBank/DDBJ databases">
        <title>Complete genome sequence of Clostridiales bacterium R-7.</title>
        <authorList>
            <person name="Mahoney-Kurpe S.C."/>
            <person name="Palevich N."/>
            <person name="Koike S."/>
            <person name="Moon C.D."/>
            <person name="Attwood G.T."/>
        </authorList>
    </citation>
    <scope>NUCLEOTIDE SEQUENCE</scope>
    <source>
        <strain evidence="1">R-7</strain>
    </source>
</reference>
<gene>
    <name evidence="1" type="ORF">JYE49_11975</name>
</gene>
<dbReference type="Proteomes" id="UP000682782">
    <property type="component" value="Chromosome"/>
</dbReference>
<dbReference type="EMBL" id="CP068393">
    <property type="protein sequence ID" value="QUC66566.1"/>
    <property type="molecule type" value="Genomic_DNA"/>
</dbReference>
<evidence type="ECO:0000313" key="1">
    <source>
        <dbReference type="EMBL" id="QUC66566.1"/>
    </source>
</evidence>
<evidence type="ECO:0000313" key="2">
    <source>
        <dbReference type="Proteomes" id="UP000682782"/>
    </source>
</evidence>
<name>A0AC61N7I9_9FIRM</name>
<accession>A0AC61N7I9</accession>
<protein>
    <submittedName>
        <fullName evidence="1">Uncharacterized protein</fullName>
    </submittedName>
</protein>